<dbReference type="PROSITE" id="PS50181">
    <property type="entry name" value="FBOX"/>
    <property type="match status" value="1"/>
</dbReference>
<accession>A0A398AIX5</accession>
<protein>
    <recommendedName>
        <fullName evidence="1">F-box domain-containing protein</fullName>
    </recommendedName>
</protein>
<gene>
    <name evidence="2" type="ORF">BRARA_A00596</name>
</gene>
<dbReference type="InterPro" id="IPR001810">
    <property type="entry name" value="F-box_dom"/>
</dbReference>
<dbReference type="Gene3D" id="2.120.10.80">
    <property type="entry name" value="Kelch-type beta propeller"/>
    <property type="match status" value="1"/>
</dbReference>
<dbReference type="EMBL" id="CM010628">
    <property type="protein sequence ID" value="RID77712.1"/>
    <property type="molecule type" value="Genomic_DNA"/>
</dbReference>
<dbReference type="Proteomes" id="UP000264353">
    <property type="component" value="Chromosome A1"/>
</dbReference>
<dbReference type="InterPro" id="IPR006652">
    <property type="entry name" value="Kelch_1"/>
</dbReference>
<name>A0A398AIX5_BRACM</name>
<evidence type="ECO:0000313" key="3">
    <source>
        <dbReference type="Proteomes" id="UP000264353"/>
    </source>
</evidence>
<dbReference type="SUPFAM" id="SSF81383">
    <property type="entry name" value="F-box domain"/>
    <property type="match status" value="1"/>
</dbReference>
<dbReference type="InterPro" id="IPR050354">
    <property type="entry name" value="F-box/kelch-repeat_ARATH"/>
</dbReference>
<evidence type="ECO:0000313" key="2">
    <source>
        <dbReference type="EMBL" id="RID77712.1"/>
    </source>
</evidence>
<feature type="domain" description="F-box" evidence="1">
    <location>
        <begin position="17"/>
        <end position="63"/>
    </location>
</feature>
<dbReference type="InterPro" id="IPR036047">
    <property type="entry name" value="F-box-like_dom_sf"/>
</dbReference>
<proteinExistence type="predicted"/>
<dbReference type="SMART" id="SM00612">
    <property type="entry name" value="Kelch"/>
    <property type="match status" value="1"/>
</dbReference>
<dbReference type="CDD" id="cd22152">
    <property type="entry name" value="F-box_AtAFR-like"/>
    <property type="match status" value="1"/>
</dbReference>
<organism evidence="2 3">
    <name type="scientific">Brassica campestris</name>
    <name type="common">Field mustard</name>
    <dbReference type="NCBI Taxonomy" id="3711"/>
    <lineage>
        <taxon>Eukaryota</taxon>
        <taxon>Viridiplantae</taxon>
        <taxon>Streptophyta</taxon>
        <taxon>Embryophyta</taxon>
        <taxon>Tracheophyta</taxon>
        <taxon>Spermatophyta</taxon>
        <taxon>Magnoliopsida</taxon>
        <taxon>eudicotyledons</taxon>
        <taxon>Gunneridae</taxon>
        <taxon>Pentapetalae</taxon>
        <taxon>rosids</taxon>
        <taxon>malvids</taxon>
        <taxon>Brassicales</taxon>
        <taxon>Brassicaceae</taxon>
        <taxon>Brassiceae</taxon>
        <taxon>Brassica</taxon>
    </lineage>
</organism>
<evidence type="ECO:0000259" key="1">
    <source>
        <dbReference type="PROSITE" id="PS50181"/>
    </source>
</evidence>
<dbReference type="Pfam" id="PF00646">
    <property type="entry name" value="F-box"/>
    <property type="match status" value="1"/>
</dbReference>
<reference evidence="2 3" key="1">
    <citation type="submission" date="2018-06" db="EMBL/GenBank/DDBJ databases">
        <title>WGS assembly of Brassica rapa FPsc.</title>
        <authorList>
            <person name="Bowman J."/>
            <person name="Kohchi T."/>
            <person name="Yamato K."/>
            <person name="Jenkins J."/>
            <person name="Shu S."/>
            <person name="Ishizaki K."/>
            <person name="Yamaoka S."/>
            <person name="Nishihama R."/>
            <person name="Nakamura Y."/>
            <person name="Berger F."/>
            <person name="Adam C."/>
            <person name="Aki S."/>
            <person name="Althoff F."/>
            <person name="Araki T."/>
            <person name="Arteaga-Vazquez M."/>
            <person name="Balasubrmanian S."/>
            <person name="Bauer D."/>
            <person name="Boehm C."/>
            <person name="Briginshaw L."/>
            <person name="Caballero-Perez J."/>
            <person name="Catarino B."/>
            <person name="Chen F."/>
            <person name="Chiyoda S."/>
            <person name="Chovatia M."/>
            <person name="Davies K."/>
            <person name="Delmans M."/>
            <person name="Demura T."/>
            <person name="Dierschke T."/>
            <person name="Dolan L."/>
            <person name="Dorantes-Acosta A."/>
            <person name="Eklund D."/>
            <person name="Florent S."/>
            <person name="Flores-Sandoval E."/>
            <person name="Fujiyama A."/>
            <person name="Fukuzawa H."/>
            <person name="Galik B."/>
            <person name="Grimanelli D."/>
            <person name="Grimwood J."/>
            <person name="Grossniklaus U."/>
            <person name="Hamada T."/>
            <person name="Haseloff J."/>
            <person name="Hetherington A."/>
            <person name="Higo A."/>
            <person name="Hirakawa Y."/>
            <person name="Hundley H."/>
            <person name="Ikeda Y."/>
            <person name="Inoue K."/>
            <person name="Inoue S."/>
            <person name="Ishida S."/>
            <person name="Jia Q."/>
            <person name="Kakita M."/>
            <person name="Kanazawa T."/>
            <person name="Kawai Y."/>
            <person name="Kawashima T."/>
            <person name="Kennedy M."/>
            <person name="Kinose K."/>
            <person name="Kinoshita T."/>
            <person name="Kohara Y."/>
            <person name="Koide E."/>
            <person name="Komatsu K."/>
            <person name="Kopischke S."/>
            <person name="Kubo M."/>
            <person name="Kyozuka J."/>
            <person name="Lagercrantz U."/>
            <person name="Lin S."/>
            <person name="Lindquist E."/>
            <person name="Lipzen A."/>
            <person name="Lu C."/>
            <person name="Luna E."/>
            <person name="Martienssen R."/>
            <person name="Minamino N."/>
            <person name="Mizutani M."/>
            <person name="Mizutani M."/>
            <person name="Mochizuki N."/>
            <person name="Monte I."/>
            <person name="Mosher R."/>
            <person name="Nagasaki H."/>
            <person name="Nakagami H."/>
            <person name="Naramoto S."/>
            <person name="Nishitani K."/>
            <person name="Ohtani M."/>
            <person name="Okamoto T."/>
            <person name="Okumura M."/>
            <person name="Phillips J."/>
            <person name="Pollak B."/>
            <person name="Reinders A."/>
            <person name="Roevekamp M."/>
            <person name="Sano R."/>
            <person name="Sawa S."/>
            <person name="Schmid M."/>
            <person name="Shirakawa M."/>
            <person name="Solano R."/>
            <person name="Spunde A."/>
            <person name="Suetsugu N."/>
            <person name="Sugano S."/>
            <person name="Sugiyama A."/>
            <person name="Sun R."/>
            <person name="Suzuki Y."/>
            <person name="Takenaka M."/>
            <person name="Takezawa D."/>
            <person name="Tomogane H."/>
            <person name="Tsuzuki M."/>
            <person name="Ueda T."/>
            <person name="Umeda M."/>
            <person name="Ward J."/>
            <person name="Watanabe Y."/>
            <person name="Yazaki K."/>
            <person name="Yokoyama R."/>
            <person name="Yoshitake Y."/>
            <person name="Yotsui I."/>
            <person name="Zachgo S."/>
            <person name="Schmutz J."/>
        </authorList>
    </citation>
    <scope>NUCLEOTIDE SEQUENCE [LARGE SCALE GENOMIC DNA]</scope>
    <source>
        <strain evidence="3">cv. B-3</strain>
    </source>
</reference>
<sequence>MAKLIGEEPPVKRRRMTFNILMLPDDLLLNCLARISRLHYPTISLVSKRFRSILTSSELYQTRTLLGRTESCLYVGLSVHHDSKPLRWFTLCRRPNSSRKVLVPVSSPHQSLPEFWPAIALVGTNVYVIGGLRNKIASSSVMVMDCHSHTWSEAPSMLVPRQSPFVCVLDGKIYVVGSQKDKTTWMEVFDTKTGNWEFVPGPSEEICKRATRYRCIGYGGKVYVTAEKGDTYELNRGRWRRGPLFIDRAGFSSSFCVIDNVLYRRNSCMIDWYDSEENLWETVKGLKGLVPFYSGYIHAKAANHGGKMVILWEEKVYVNKLPHETKIWCAEITIERRQKEMWGTPDWFEVVLSTKNERFDQLSYVFSATL</sequence>
<dbReference type="PANTHER" id="PTHR24414:SF202">
    <property type="entry name" value="F-BOX DOMAIN-CONTAINING PROTEIN"/>
    <property type="match status" value="1"/>
</dbReference>
<dbReference type="PANTHER" id="PTHR24414">
    <property type="entry name" value="F-BOX/KELCH-REPEAT PROTEIN SKIP4"/>
    <property type="match status" value="1"/>
</dbReference>
<dbReference type="Pfam" id="PF25210">
    <property type="entry name" value="Kelch_FKB95"/>
    <property type="match status" value="1"/>
</dbReference>
<dbReference type="InterPro" id="IPR057499">
    <property type="entry name" value="Kelch_FKB95"/>
</dbReference>
<dbReference type="AlphaFoldDB" id="A0A398AIX5"/>
<dbReference type="SMART" id="SM00256">
    <property type="entry name" value="FBOX"/>
    <property type="match status" value="1"/>
</dbReference>
<dbReference type="InterPro" id="IPR015915">
    <property type="entry name" value="Kelch-typ_b-propeller"/>
</dbReference>
<dbReference type="SUPFAM" id="SSF117281">
    <property type="entry name" value="Kelch motif"/>
    <property type="match status" value="1"/>
</dbReference>